<feature type="transmembrane region" description="Helical" evidence="9">
    <location>
        <begin position="259"/>
        <end position="278"/>
    </location>
</feature>
<dbReference type="GO" id="GO:0004930">
    <property type="term" value="F:G protein-coupled receptor activity"/>
    <property type="evidence" value="ECO:0007669"/>
    <property type="project" value="UniProtKB-KW"/>
</dbReference>
<accession>A0ABD3X6E6</accession>
<keyword evidence="2 8" id="KW-0812">Transmembrane</keyword>
<evidence type="ECO:0000256" key="8">
    <source>
        <dbReference type="RuleBase" id="RU000688"/>
    </source>
</evidence>
<comment type="subcellular location">
    <subcellularLocation>
        <location evidence="1">Membrane</location>
        <topology evidence="1">Multi-pass membrane protein</topology>
    </subcellularLocation>
</comment>
<keyword evidence="3 9" id="KW-1133">Transmembrane helix</keyword>
<dbReference type="PROSITE" id="PS50262">
    <property type="entry name" value="G_PROTEIN_RECEP_F1_2"/>
    <property type="match status" value="1"/>
</dbReference>
<dbReference type="InterPro" id="IPR017452">
    <property type="entry name" value="GPCR_Rhodpsn_7TM"/>
</dbReference>
<sequence length="342" mass="39571">MEKNRDEYFKGIIPVLVFSVFAMTVGTLGNCLVLYIYKFKYKQSNHRYFIMCLAVCDITSSLIGVPFLIADMTLTYFYDAAVCKISRFLNHCFGFCSAFIIMIIAIERYLKLCKANGKQISYNVARRLCYFSFIYGIFVSLPSAFLYGKNTVQTEIHNITVFKCHYQDNYKDTFFPIMYHSFLVLWFIVGMITVCACYTQIVCTIRAQNAAQNILCQCNRTNNYLVSSDDVSSRSSELTRIRTVISNRKSKSVFKAYRLAKMLFIVAAVFLCSYIPYFCVSLVSITKTNFLRSLNQVETAVIEVCRKSFLINYFANPIVYGFLNGVFRAECHNLFYTIIRRR</sequence>
<feature type="transmembrane region" description="Helical" evidence="9">
    <location>
        <begin position="128"/>
        <end position="148"/>
    </location>
</feature>
<dbReference type="GO" id="GO:0016020">
    <property type="term" value="C:membrane"/>
    <property type="evidence" value="ECO:0007669"/>
    <property type="project" value="UniProtKB-SubCell"/>
</dbReference>
<dbReference type="Proteomes" id="UP001634394">
    <property type="component" value="Unassembled WGS sequence"/>
</dbReference>
<reference evidence="11 12" key="1">
    <citation type="submission" date="2024-11" db="EMBL/GenBank/DDBJ databases">
        <title>Chromosome-level genome assembly of the freshwater bivalve Anodonta woodiana.</title>
        <authorList>
            <person name="Chen X."/>
        </authorList>
    </citation>
    <scope>NUCLEOTIDE SEQUENCE [LARGE SCALE GENOMIC DNA]</scope>
    <source>
        <strain evidence="11">MN2024</strain>
        <tissue evidence="11">Gills</tissue>
    </source>
</reference>
<evidence type="ECO:0000256" key="9">
    <source>
        <dbReference type="SAM" id="Phobius"/>
    </source>
</evidence>
<feature type="transmembrane region" description="Helical" evidence="9">
    <location>
        <begin position="12"/>
        <end position="36"/>
    </location>
</feature>
<evidence type="ECO:0000256" key="4">
    <source>
        <dbReference type="ARBA" id="ARBA00023040"/>
    </source>
</evidence>
<evidence type="ECO:0000256" key="7">
    <source>
        <dbReference type="ARBA" id="ARBA00023224"/>
    </source>
</evidence>
<keyword evidence="4 8" id="KW-0297">G-protein coupled receptor</keyword>
<feature type="domain" description="G-protein coupled receptors family 1 profile" evidence="10">
    <location>
        <begin position="29"/>
        <end position="320"/>
    </location>
</feature>
<comment type="caution">
    <text evidence="11">The sequence shown here is derived from an EMBL/GenBank/DDBJ whole genome shotgun (WGS) entry which is preliminary data.</text>
</comment>
<feature type="transmembrane region" description="Helical" evidence="9">
    <location>
        <begin position="88"/>
        <end position="107"/>
    </location>
</feature>
<evidence type="ECO:0000256" key="5">
    <source>
        <dbReference type="ARBA" id="ARBA00023136"/>
    </source>
</evidence>
<keyword evidence="12" id="KW-1185">Reference proteome</keyword>
<feature type="transmembrane region" description="Helical" evidence="9">
    <location>
        <begin position="48"/>
        <end position="68"/>
    </location>
</feature>
<evidence type="ECO:0000256" key="6">
    <source>
        <dbReference type="ARBA" id="ARBA00023170"/>
    </source>
</evidence>
<keyword evidence="5 9" id="KW-0472">Membrane</keyword>
<dbReference type="PRINTS" id="PR00237">
    <property type="entry name" value="GPCRRHODOPSN"/>
</dbReference>
<dbReference type="InterPro" id="IPR050125">
    <property type="entry name" value="GPCR_opsins"/>
</dbReference>
<evidence type="ECO:0000256" key="2">
    <source>
        <dbReference type="ARBA" id="ARBA00022692"/>
    </source>
</evidence>
<keyword evidence="6 8" id="KW-0675">Receptor</keyword>
<organism evidence="11 12">
    <name type="scientific">Sinanodonta woodiana</name>
    <name type="common">Chinese pond mussel</name>
    <name type="synonym">Anodonta woodiana</name>
    <dbReference type="NCBI Taxonomy" id="1069815"/>
    <lineage>
        <taxon>Eukaryota</taxon>
        <taxon>Metazoa</taxon>
        <taxon>Spiralia</taxon>
        <taxon>Lophotrochozoa</taxon>
        <taxon>Mollusca</taxon>
        <taxon>Bivalvia</taxon>
        <taxon>Autobranchia</taxon>
        <taxon>Heteroconchia</taxon>
        <taxon>Palaeoheterodonta</taxon>
        <taxon>Unionida</taxon>
        <taxon>Unionoidea</taxon>
        <taxon>Unionidae</taxon>
        <taxon>Unioninae</taxon>
        <taxon>Sinanodonta</taxon>
    </lineage>
</organism>
<dbReference type="Pfam" id="PF00001">
    <property type="entry name" value="7tm_1"/>
    <property type="match status" value="1"/>
</dbReference>
<dbReference type="EMBL" id="JBJQND010000004">
    <property type="protein sequence ID" value="KAL3880553.1"/>
    <property type="molecule type" value="Genomic_DNA"/>
</dbReference>
<comment type="similarity">
    <text evidence="8">Belongs to the G-protein coupled receptor 1 family.</text>
</comment>
<dbReference type="PANTHER" id="PTHR24240">
    <property type="entry name" value="OPSIN"/>
    <property type="match status" value="1"/>
</dbReference>
<evidence type="ECO:0000313" key="12">
    <source>
        <dbReference type="Proteomes" id="UP001634394"/>
    </source>
</evidence>
<dbReference type="InterPro" id="IPR000276">
    <property type="entry name" value="GPCR_Rhodpsn"/>
</dbReference>
<gene>
    <name evidence="11" type="ORF">ACJMK2_032784</name>
</gene>
<proteinExistence type="inferred from homology"/>
<dbReference type="AlphaFoldDB" id="A0ABD3X6E6"/>
<evidence type="ECO:0000256" key="1">
    <source>
        <dbReference type="ARBA" id="ARBA00004141"/>
    </source>
</evidence>
<evidence type="ECO:0000256" key="3">
    <source>
        <dbReference type="ARBA" id="ARBA00022989"/>
    </source>
</evidence>
<dbReference type="SUPFAM" id="SSF81321">
    <property type="entry name" value="Family A G protein-coupled receptor-like"/>
    <property type="match status" value="1"/>
</dbReference>
<dbReference type="CDD" id="cd00637">
    <property type="entry name" value="7tm_classA_rhodopsin-like"/>
    <property type="match status" value="1"/>
</dbReference>
<evidence type="ECO:0000313" key="11">
    <source>
        <dbReference type="EMBL" id="KAL3880553.1"/>
    </source>
</evidence>
<dbReference type="PROSITE" id="PS00237">
    <property type="entry name" value="G_PROTEIN_RECEP_F1_1"/>
    <property type="match status" value="1"/>
</dbReference>
<dbReference type="Gene3D" id="1.20.1070.10">
    <property type="entry name" value="Rhodopsin 7-helix transmembrane proteins"/>
    <property type="match status" value="1"/>
</dbReference>
<keyword evidence="7 8" id="KW-0807">Transducer</keyword>
<protein>
    <recommendedName>
        <fullName evidence="10">G-protein coupled receptors family 1 profile domain-containing protein</fullName>
    </recommendedName>
</protein>
<feature type="transmembrane region" description="Helical" evidence="9">
    <location>
        <begin position="177"/>
        <end position="198"/>
    </location>
</feature>
<name>A0ABD3X6E6_SINWO</name>
<evidence type="ECO:0000259" key="10">
    <source>
        <dbReference type="PROSITE" id="PS50262"/>
    </source>
</evidence>